<gene>
    <name evidence="3" type="ORF">VP1G_09459</name>
</gene>
<keyword evidence="4" id="KW-1185">Reference proteome</keyword>
<name>A0A194VEM0_CYTMA</name>
<dbReference type="EMBL" id="KN714808">
    <property type="protein sequence ID" value="KUI62324.1"/>
    <property type="molecule type" value="Genomic_DNA"/>
</dbReference>
<dbReference type="Proteomes" id="UP000078576">
    <property type="component" value="Unassembled WGS sequence"/>
</dbReference>
<accession>A0A194VEM0</accession>
<evidence type="ECO:0000313" key="4">
    <source>
        <dbReference type="Proteomes" id="UP000078576"/>
    </source>
</evidence>
<evidence type="ECO:0000256" key="1">
    <source>
        <dbReference type="SAM" id="MobiDB-lite"/>
    </source>
</evidence>
<evidence type="ECO:0000259" key="2">
    <source>
        <dbReference type="Pfam" id="PF15377"/>
    </source>
</evidence>
<protein>
    <recommendedName>
        <fullName evidence="2">DUF4604 domain-containing protein</fullName>
    </recommendedName>
</protein>
<feature type="region of interest" description="Disordered" evidence="1">
    <location>
        <begin position="26"/>
        <end position="63"/>
    </location>
</feature>
<dbReference type="STRING" id="694573.A0A194VEM0"/>
<feature type="compositionally biased region" description="Acidic residues" evidence="1">
    <location>
        <begin position="52"/>
        <end position="63"/>
    </location>
</feature>
<dbReference type="OrthoDB" id="5388322at2759"/>
<organism evidence="3 4">
    <name type="scientific">Cytospora mali</name>
    <name type="common">Apple Valsa canker fungus</name>
    <name type="synonym">Valsa mali</name>
    <dbReference type="NCBI Taxonomy" id="578113"/>
    <lineage>
        <taxon>Eukaryota</taxon>
        <taxon>Fungi</taxon>
        <taxon>Dikarya</taxon>
        <taxon>Ascomycota</taxon>
        <taxon>Pezizomycotina</taxon>
        <taxon>Sordariomycetes</taxon>
        <taxon>Sordariomycetidae</taxon>
        <taxon>Diaporthales</taxon>
        <taxon>Cytosporaceae</taxon>
        <taxon>Cytospora</taxon>
    </lineage>
</organism>
<feature type="domain" description="DUF4604" evidence="2">
    <location>
        <begin position="8"/>
        <end position="107"/>
    </location>
</feature>
<sequence>MSQKITGKNLQYDQTLPPFLARLKGQHIADSESPDPILASRRRAAKPRSASEEAEDAPLIVDDDGNVVQGMKKRKAGKVVGADAEDEEEGDSVAKYKAATQGKGALAKLWLDKFRRRFVTFPHGTRRTVLGKDGEDDDLESNMATWSTLGLFITAQCPALAAQRLAPRATALIRRSELHNSYGSSIRQRPNKGGGLPYHNTDAGQAVVDKKDSTSIQLPYKAILQGQPSSLACGISQVPPRSLISIVL</sequence>
<reference evidence="4" key="1">
    <citation type="submission" date="2014-12" db="EMBL/GenBank/DDBJ databases">
        <title>Genome Sequence of Valsa Canker Pathogens Uncovers a Specific Adaption of Colonization on Woody Bark.</title>
        <authorList>
            <person name="Yin Z."/>
            <person name="Liu H."/>
            <person name="Gao X."/>
            <person name="Li Z."/>
            <person name="Song N."/>
            <person name="Ke X."/>
            <person name="Dai Q."/>
            <person name="Wu Y."/>
            <person name="Sun Y."/>
            <person name="Xu J.-R."/>
            <person name="Kang Z.K."/>
            <person name="Wang L."/>
            <person name="Huang L."/>
        </authorList>
    </citation>
    <scope>NUCLEOTIDE SEQUENCE [LARGE SCALE GENOMIC DNA]</scope>
    <source>
        <strain evidence="4">SXYL134</strain>
    </source>
</reference>
<dbReference type="Pfam" id="PF15377">
    <property type="entry name" value="DUF4604"/>
    <property type="match status" value="1"/>
</dbReference>
<evidence type="ECO:0000313" key="3">
    <source>
        <dbReference type="EMBL" id="KUI62324.1"/>
    </source>
</evidence>
<dbReference type="InterPro" id="IPR027911">
    <property type="entry name" value="DUF4604"/>
</dbReference>
<dbReference type="AlphaFoldDB" id="A0A194VEM0"/>
<proteinExistence type="predicted"/>